<dbReference type="InterPro" id="IPR053147">
    <property type="entry name" value="Hsp_HslJ-like"/>
</dbReference>
<feature type="domain" description="DUF4377" evidence="2">
    <location>
        <begin position="30"/>
        <end position="104"/>
    </location>
</feature>
<feature type="domain" description="DUF306" evidence="1">
    <location>
        <begin position="234"/>
        <end position="329"/>
    </location>
</feature>
<sequence>MKRLKSMYVFMLIMLLSTFTYGQETLKMSIKESKVPCQGVAPMECLQVKYDNQKDWQLFYDHIEGFNFEKGNRYEVSVIRTKRTGNIPADVSSYEYKLKSIISKTHVTKDKGVYDTKMVLTRLNGKTISNGEVYITLNSDTGMIGGKSGCNTFSAKYTQLPSKNQIKIDAPFGTLMACNDENMKLEQDFTNAIKDKKFKITKKQNTVHFKNSKDKTILEFTIPTQNDIWAYIGKNNWKLIMLENVGQDYGKASIKFDIATNKVSGNTGCNNFFGAYTVSGTDHIQFDGIGSTRMACLDGEANKREQKMLSFLNNKKLRFDVADQTLNFYLDDKLVMMFGIVR</sequence>
<reference evidence="3 4" key="1">
    <citation type="submission" date="2019-01" db="EMBL/GenBank/DDBJ databases">
        <title>Flavobacterium sp. nov.,isolated from freshwater.</title>
        <authorList>
            <person name="Zhang R."/>
            <person name="Du Z.-J."/>
        </authorList>
    </citation>
    <scope>NUCLEOTIDE SEQUENCE [LARGE SCALE GENOMIC DNA]</scope>
    <source>
        <strain evidence="3 4">1E403</strain>
    </source>
</reference>
<evidence type="ECO:0000313" key="3">
    <source>
        <dbReference type="EMBL" id="RWW96741.1"/>
    </source>
</evidence>
<dbReference type="EMBL" id="SBII01000010">
    <property type="protein sequence ID" value="RWW96741.1"/>
    <property type="molecule type" value="Genomic_DNA"/>
</dbReference>
<dbReference type="Proteomes" id="UP000287527">
    <property type="component" value="Unassembled WGS sequence"/>
</dbReference>
<dbReference type="PANTHER" id="PTHR35535:SF1">
    <property type="entry name" value="HEAT SHOCK PROTEIN HSLJ"/>
    <property type="match status" value="1"/>
</dbReference>
<dbReference type="OrthoDB" id="880459at2"/>
<dbReference type="AlphaFoldDB" id="A0A444H0G0"/>
<dbReference type="PANTHER" id="PTHR35535">
    <property type="entry name" value="HEAT SHOCK PROTEIN HSLJ"/>
    <property type="match status" value="1"/>
</dbReference>
<proteinExistence type="predicted"/>
<evidence type="ECO:0000259" key="1">
    <source>
        <dbReference type="Pfam" id="PF03724"/>
    </source>
</evidence>
<name>A0A444H0G0_9FLAO</name>
<evidence type="ECO:0000313" key="4">
    <source>
        <dbReference type="Proteomes" id="UP000287527"/>
    </source>
</evidence>
<dbReference type="InterPro" id="IPR025485">
    <property type="entry name" value="DUF4377"/>
</dbReference>
<keyword evidence="4" id="KW-1185">Reference proteome</keyword>
<protein>
    <submittedName>
        <fullName evidence="3">META domain-containing protein</fullName>
    </submittedName>
</protein>
<dbReference type="InterPro" id="IPR005184">
    <property type="entry name" value="DUF306_Meta_HslJ"/>
</dbReference>
<gene>
    <name evidence="3" type="ORF">EPI11_14200</name>
</gene>
<organism evidence="3 4">
    <name type="scientific">Flavobacterium cerinum</name>
    <dbReference type="NCBI Taxonomy" id="2502784"/>
    <lineage>
        <taxon>Bacteria</taxon>
        <taxon>Pseudomonadati</taxon>
        <taxon>Bacteroidota</taxon>
        <taxon>Flavobacteriia</taxon>
        <taxon>Flavobacteriales</taxon>
        <taxon>Flavobacteriaceae</taxon>
        <taxon>Flavobacterium</taxon>
    </lineage>
</organism>
<dbReference type="Pfam" id="PF14302">
    <property type="entry name" value="DUF4377"/>
    <property type="match status" value="1"/>
</dbReference>
<evidence type="ECO:0000259" key="2">
    <source>
        <dbReference type="Pfam" id="PF14302"/>
    </source>
</evidence>
<accession>A0A444H0G0</accession>
<dbReference type="Gene3D" id="2.40.128.270">
    <property type="match status" value="2"/>
</dbReference>
<dbReference type="InterPro" id="IPR038670">
    <property type="entry name" value="HslJ-like_sf"/>
</dbReference>
<comment type="caution">
    <text evidence="3">The sequence shown here is derived from an EMBL/GenBank/DDBJ whole genome shotgun (WGS) entry which is preliminary data.</text>
</comment>
<feature type="domain" description="DUF306" evidence="1">
    <location>
        <begin position="114"/>
        <end position="220"/>
    </location>
</feature>
<dbReference type="RefSeq" id="WP_128390644.1">
    <property type="nucleotide sequence ID" value="NZ_SBII01000010.1"/>
</dbReference>
<dbReference type="Pfam" id="PF03724">
    <property type="entry name" value="META"/>
    <property type="match status" value="2"/>
</dbReference>